<proteinExistence type="predicted"/>
<reference evidence="2" key="2">
    <citation type="journal article" date="2014" name="ISME J.">
        <title>Microbial stratification in low pH oxic and suboxic macroscopic growths along an acid mine drainage.</title>
        <authorList>
            <person name="Mendez-Garcia C."/>
            <person name="Mesa V."/>
            <person name="Sprenger R.R."/>
            <person name="Richter M."/>
            <person name="Diez M.S."/>
            <person name="Solano J."/>
            <person name="Bargiela R."/>
            <person name="Golyshina O.V."/>
            <person name="Manteca A."/>
            <person name="Ramos J.L."/>
            <person name="Gallego J.R."/>
            <person name="Llorente I."/>
            <person name="Martins Dos Santos V.A."/>
            <person name="Jensen O.N."/>
            <person name="Pelaez A.I."/>
            <person name="Sanchez J."/>
            <person name="Ferrer M."/>
        </authorList>
    </citation>
    <scope>NUCLEOTIDE SEQUENCE</scope>
</reference>
<dbReference type="PANTHER" id="PTHR42210:SF1">
    <property type="entry name" value="DNA POLYMERASE II LARGE SUBUNIT"/>
    <property type="match status" value="1"/>
</dbReference>
<dbReference type="EMBL" id="AUZX01002089">
    <property type="protein sequence ID" value="EQD77681.1"/>
    <property type="molecule type" value="Genomic_DNA"/>
</dbReference>
<keyword evidence="2" id="KW-0548">Nucleotidyltransferase</keyword>
<protein>
    <submittedName>
        <fullName evidence="2">Protein containing DNA polymerase II large subunit DP2</fullName>
        <ecNumber evidence="2">2.7.7.7</ecNumber>
    </submittedName>
</protein>
<feature type="domain" description="DNA polymerase II large subunit DP2 catalytic" evidence="1">
    <location>
        <begin position="1"/>
        <end position="89"/>
    </location>
</feature>
<comment type="caution">
    <text evidence="2">The sequence shown here is derived from an EMBL/GenBank/DDBJ whole genome shotgun (WGS) entry which is preliminary data.</text>
</comment>
<organism evidence="2">
    <name type="scientific">mine drainage metagenome</name>
    <dbReference type="NCBI Taxonomy" id="410659"/>
    <lineage>
        <taxon>unclassified sequences</taxon>
        <taxon>metagenomes</taxon>
        <taxon>ecological metagenomes</taxon>
    </lineage>
</organism>
<evidence type="ECO:0000313" key="2">
    <source>
        <dbReference type="EMBL" id="EQD77681.1"/>
    </source>
</evidence>
<dbReference type="InterPro" id="IPR056172">
    <property type="entry name" value="PolC_DP2_cat_dom"/>
</dbReference>
<dbReference type="GO" id="GO:0003677">
    <property type="term" value="F:DNA binding"/>
    <property type="evidence" value="ECO:0007669"/>
    <property type="project" value="InterPro"/>
</dbReference>
<dbReference type="Pfam" id="PF24846">
    <property type="entry name" value="PolC_DP2_cat"/>
    <property type="match status" value="1"/>
</dbReference>
<dbReference type="EC" id="2.7.7.7" evidence="2"/>
<dbReference type="InterPro" id="IPR004475">
    <property type="entry name" value="PolC_DP2"/>
</dbReference>
<dbReference type="GO" id="GO:0006260">
    <property type="term" value="P:DNA replication"/>
    <property type="evidence" value="ECO:0007669"/>
    <property type="project" value="InterPro"/>
</dbReference>
<evidence type="ECO:0000259" key="1">
    <source>
        <dbReference type="Pfam" id="PF24846"/>
    </source>
</evidence>
<accession>T1BXJ4</accession>
<dbReference type="GO" id="GO:0003887">
    <property type="term" value="F:DNA-directed DNA polymerase activity"/>
    <property type="evidence" value="ECO:0007669"/>
    <property type="project" value="UniProtKB-EC"/>
</dbReference>
<sequence>PQDVIIPWDCGEYLLKVSNYVDELLVKFYGTEPFYRCKNPEDLIGHIVIGLAPHTSGGIAGRIIGFTTASGCYAHPFFHAAKRRNCDGGRRQCVASNGWFT</sequence>
<dbReference type="AlphaFoldDB" id="T1BXJ4"/>
<reference evidence="2" key="1">
    <citation type="submission" date="2013-08" db="EMBL/GenBank/DDBJ databases">
        <authorList>
            <person name="Mendez C."/>
            <person name="Richter M."/>
            <person name="Ferrer M."/>
            <person name="Sanchez J."/>
        </authorList>
    </citation>
    <scope>NUCLEOTIDE SEQUENCE</scope>
</reference>
<feature type="non-terminal residue" evidence="2">
    <location>
        <position position="1"/>
    </location>
</feature>
<dbReference type="PANTHER" id="PTHR42210">
    <property type="entry name" value="DNA POLYMERASE II LARGE SUBUNIT"/>
    <property type="match status" value="1"/>
</dbReference>
<gene>
    <name evidence="2" type="ORF">B1A_02837</name>
</gene>
<keyword evidence="2" id="KW-0808">Transferase</keyword>
<name>T1BXJ4_9ZZZZ</name>